<reference evidence="1 3" key="1">
    <citation type="submission" date="2017-01" db="EMBL/GenBank/DDBJ databases">
        <authorList>
            <person name="Varghese N."/>
            <person name="Submissions S."/>
        </authorList>
    </citation>
    <scope>NUCLEOTIDE SEQUENCE [LARGE SCALE GENOMIC DNA]</scope>
    <source>
        <strain evidence="1 3">ATCC 33342</strain>
    </source>
</reference>
<dbReference type="STRING" id="464.Lgor_0319"/>
<evidence type="ECO:0000313" key="3">
    <source>
        <dbReference type="Proteomes" id="UP000186808"/>
    </source>
</evidence>
<proteinExistence type="predicted"/>
<keyword evidence="3" id="KW-1185">Reference proteome</keyword>
<evidence type="ECO:0000313" key="2">
    <source>
        <dbReference type="EMBL" id="STO23965.1"/>
    </source>
</evidence>
<dbReference type="AlphaFoldDB" id="A0A377GHE4"/>
<name>A0A377GHE4_9GAMM</name>
<sequence length="71" mass="8204">MKEFVAKIRCKSLLFAISKVYYLQLGSAKASKTRLVLRIHFSRIEKHTTIIYKFSPLLLYSQSVFKATTCS</sequence>
<dbReference type="Proteomes" id="UP000186808">
    <property type="component" value="Unassembled WGS sequence"/>
</dbReference>
<reference evidence="2 4" key="2">
    <citation type="submission" date="2018-06" db="EMBL/GenBank/DDBJ databases">
        <authorList>
            <consortium name="Pathogen Informatics"/>
            <person name="Doyle S."/>
        </authorList>
    </citation>
    <scope>NUCLEOTIDE SEQUENCE [LARGE SCALE GENOMIC DNA]</scope>
    <source>
        <strain evidence="2 4">NCTC11401</strain>
    </source>
</reference>
<evidence type="ECO:0000313" key="4">
    <source>
        <dbReference type="Proteomes" id="UP000254374"/>
    </source>
</evidence>
<dbReference type="EMBL" id="UGGV01000001">
    <property type="protein sequence ID" value="STO23965.1"/>
    <property type="molecule type" value="Genomic_DNA"/>
</dbReference>
<dbReference type="EMBL" id="FTNL01000023">
    <property type="protein sequence ID" value="SIR76694.1"/>
    <property type="molecule type" value="Genomic_DNA"/>
</dbReference>
<organism evidence="2 4">
    <name type="scientific">Fluoribacter gormanii</name>
    <dbReference type="NCBI Taxonomy" id="464"/>
    <lineage>
        <taxon>Bacteria</taxon>
        <taxon>Pseudomonadati</taxon>
        <taxon>Pseudomonadota</taxon>
        <taxon>Gammaproteobacteria</taxon>
        <taxon>Legionellales</taxon>
        <taxon>Legionellaceae</taxon>
        <taxon>Fluoribacter</taxon>
    </lineage>
</organism>
<accession>A0A377GHE4</accession>
<dbReference type="Proteomes" id="UP000254374">
    <property type="component" value="Unassembled WGS sequence"/>
</dbReference>
<evidence type="ECO:0000313" key="1">
    <source>
        <dbReference type="EMBL" id="SIR76694.1"/>
    </source>
</evidence>
<gene>
    <name evidence="2" type="ORF">NCTC11401_00771</name>
    <name evidence="1" type="ORF">SAMN05421777_12352</name>
</gene>
<protein>
    <submittedName>
        <fullName evidence="2">Uncharacterized protein</fullName>
    </submittedName>
</protein>